<evidence type="ECO:0000313" key="2">
    <source>
        <dbReference type="Proteomes" id="UP000014264"/>
    </source>
</evidence>
<proteinExistence type="predicted"/>
<dbReference type="Pfam" id="PF13412">
    <property type="entry name" value="HTH_24"/>
    <property type="match status" value="1"/>
</dbReference>
<sequence>MNSLDYRLLRYLLANGTSDLDELAESENVSTRTMQKYIHELGE</sequence>
<accession>A0A829H2E6</accession>
<gene>
    <name evidence="1" type="ORF">Lpp14_00659</name>
</gene>
<dbReference type="AlphaFoldDB" id="A0A829H2E6"/>
<dbReference type="InterPro" id="IPR036390">
    <property type="entry name" value="WH_DNA-bd_sf"/>
</dbReference>
<dbReference type="SUPFAM" id="SSF46785">
    <property type="entry name" value="Winged helix' DNA-binding domain"/>
    <property type="match status" value="1"/>
</dbReference>
<reference evidence="1 2" key="1">
    <citation type="journal article" date="2013" name="PLoS ONE">
        <title>Lactobacillus paracasei comparative genomics: towards species pan-genome definition and exploitation of diversity.</title>
        <authorList>
            <person name="Smokvina T."/>
            <person name="Wels M."/>
            <person name="Polka J."/>
            <person name="Chervaux C."/>
            <person name="Brisse S."/>
            <person name="Boekhorst J."/>
            <person name="van Hylckama Vlieg J.E."/>
            <person name="Siezen R.J."/>
        </authorList>
    </citation>
    <scope>NUCLEOTIDE SEQUENCE [LARGE SCALE GENOMIC DNA]</scope>
    <source>
        <strain evidence="1 2">Lpp14</strain>
    </source>
</reference>
<dbReference type="Proteomes" id="UP000014264">
    <property type="component" value="Unassembled WGS sequence"/>
</dbReference>
<dbReference type="EMBL" id="ANJZ01000020">
    <property type="protein sequence ID" value="EPC69344.1"/>
    <property type="molecule type" value="Genomic_DNA"/>
</dbReference>
<comment type="caution">
    <text evidence="1">The sequence shown here is derived from an EMBL/GenBank/DDBJ whole genome shotgun (WGS) entry which is preliminary data.</text>
</comment>
<organism evidence="1 2">
    <name type="scientific">Lacticaseibacillus paracasei subsp. paracasei Lpp14</name>
    <dbReference type="NCBI Taxonomy" id="1256204"/>
    <lineage>
        <taxon>Bacteria</taxon>
        <taxon>Bacillati</taxon>
        <taxon>Bacillota</taxon>
        <taxon>Bacilli</taxon>
        <taxon>Lactobacillales</taxon>
        <taxon>Lactobacillaceae</taxon>
        <taxon>Lacticaseibacillus</taxon>
    </lineage>
</organism>
<protein>
    <submittedName>
        <fullName evidence="1">Transcription antiterminator BglG family protein</fullName>
    </submittedName>
</protein>
<evidence type="ECO:0000313" key="1">
    <source>
        <dbReference type="EMBL" id="EPC69344.1"/>
    </source>
</evidence>
<dbReference type="InterPro" id="IPR036388">
    <property type="entry name" value="WH-like_DNA-bd_sf"/>
</dbReference>
<name>A0A829H2E6_LACPA</name>
<dbReference type="Gene3D" id="1.10.10.10">
    <property type="entry name" value="Winged helix-like DNA-binding domain superfamily/Winged helix DNA-binding domain"/>
    <property type="match status" value="1"/>
</dbReference>